<dbReference type="PIRSF" id="PIRSF006402">
    <property type="entry name" value="UCP006402_thioredoxin"/>
    <property type="match status" value="1"/>
</dbReference>
<dbReference type="SUPFAM" id="SSF48208">
    <property type="entry name" value="Six-hairpin glycosidases"/>
    <property type="match status" value="1"/>
</dbReference>
<evidence type="ECO:0000313" key="3">
    <source>
        <dbReference type="EMBL" id="SVA77580.1"/>
    </source>
</evidence>
<keyword evidence="1" id="KW-1133">Transmembrane helix</keyword>
<dbReference type="EMBL" id="UINC01018464">
    <property type="protein sequence ID" value="SVA77580.1"/>
    <property type="molecule type" value="Genomic_DNA"/>
</dbReference>
<dbReference type="InterPro" id="IPR008928">
    <property type="entry name" value="6-hairpin_glycosidase_sf"/>
</dbReference>
<name>A0A381YKS9_9ZZZZ</name>
<dbReference type="InterPro" id="IPR024705">
    <property type="entry name" value="Ssp411"/>
</dbReference>
<dbReference type="GO" id="GO:0005975">
    <property type="term" value="P:carbohydrate metabolic process"/>
    <property type="evidence" value="ECO:0007669"/>
    <property type="project" value="InterPro"/>
</dbReference>
<protein>
    <recommendedName>
        <fullName evidence="2">Spermatogenesis-associated protein 20-like TRX domain-containing protein</fullName>
    </recommendedName>
</protein>
<accession>A0A381YKS9</accession>
<dbReference type="CDD" id="cd02955">
    <property type="entry name" value="SSP411"/>
    <property type="match status" value="1"/>
</dbReference>
<evidence type="ECO:0000259" key="2">
    <source>
        <dbReference type="Pfam" id="PF03190"/>
    </source>
</evidence>
<organism evidence="3">
    <name type="scientific">marine metagenome</name>
    <dbReference type="NCBI Taxonomy" id="408172"/>
    <lineage>
        <taxon>unclassified sequences</taxon>
        <taxon>metagenomes</taxon>
        <taxon>ecological metagenomes</taxon>
    </lineage>
</organism>
<dbReference type="InterPro" id="IPR036249">
    <property type="entry name" value="Thioredoxin-like_sf"/>
</dbReference>
<dbReference type="InterPro" id="IPR012341">
    <property type="entry name" value="6hp_glycosidase-like_sf"/>
</dbReference>
<dbReference type="SUPFAM" id="SSF52833">
    <property type="entry name" value="Thioredoxin-like"/>
    <property type="match status" value="1"/>
</dbReference>
<evidence type="ECO:0000256" key="1">
    <source>
        <dbReference type="SAM" id="Phobius"/>
    </source>
</evidence>
<dbReference type="PANTHER" id="PTHR42899:SF1">
    <property type="entry name" value="SPERMATOGENESIS-ASSOCIATED PROTEIN 20"/>
    <property type="match status" value="1"/>
</dbReference>
<feature type="transmembrane region" description="Helical" evidence="1">
    <location>
        <begin position="20"/>
        <end position="38"/>
    </location>
</feature>
<dbReference type="AlphaFoldDB" id="A0A381YKS9"/>
<dbReference type="Gene3D" id="1.50.10.20">
    <property type="match status" value="1"/>
</dbReference>
<reference evidence="3" key="1">
    <citation type="submission" date="2018-05" db="EMBL/GenBank/DDBJ databases">
        <authorList>
            <person name="Lanie J.A."/>
            <person name="Ng W.-L."/>
            <person name="Kazmierczak K.M."/>
            <person name="Andrzejewski T.M."/>
            <person name="Davidsen T.M."/>
            <person name="Wayne K.J."/>
            <person name="Tettelin H."/>
            <person name="Glass J.I."/>
            <person name="Rusch D."/>
            <person name="Podicherti R."/>
            <person name="Tsui H.-C.T."/>
            <person name="Winkler M.E."/>
        </authorList>
    </citation>
    <scope>NUCLEOTIDE SEQUENCE</scope>
</reference>
<dbReference type="Pfam" id="PF03190">
    <property type="entry name" value="Thioredox_DsbH"/>
    <property type="match status" value="1"/>
</dbReference>
<keyword evidence="1" id="KW-0812">Transmembrane</keyword>
<feature type="domain" description="Spermatogenesis-associated protein 20-like TRX" evidence="2">
    <location>
        <begin position="93"/>
        <end position="256"/>
    </location>
</feature>
<dbReference type="Gene3D" id="1.50.10.10">
    <property type="match status" value="1"/>
</dbReference>
<sequence>MSKSIVRHTVPQQFRPRLAVGRILVVLCKIAVVGWFGSTAQAQPGQSIVAQLPGASSFNSTLTETLEAAWAERQSDYRPRTRHLNSDGSPQYTNRLYLEASPYLQQHAHNPVNWYPWGDEAFEAARRLNRPVLLSVGYSTCHWCHVMEEESFEDKEIATYLNENYVAIKVDREERPDIDAIYMSVVQMLTGQGGWPMTVWLTPAREAYSGTTYVPARDGDRGARIGFFTMLERLKVAYDRQPDQVAAASAEITRQLVLRLAPVPGDEELNNANTLDTAAAYYDEQFDDQFGGLQGTQKFPSGMSIRLMLRQHRRTGDVRALDMATQTLEQMASGGIYDQIGGGFHRYSTDARWLVPHFEKMLYDNALLVTAYLEAYQATGRDDFAGTSRDILRYLIRDMTSPEGGFYSATDADSVGPSGTRQEGWYFTWTRDELEAVLDEQAFALVSSYYGVTAEGNFAGRNILHAPRALAEVATELNIELNIAQELLEEARETLYHERATRPVPLRDEKILTSWNALTISAFARAALILADSDYADQATRAADFLLTHLKNDSRLFRSYAGGRARVPAYLDDYAFLIAALLDLYEATSEPRWMEEALIFDKVLAATFEDPEGGFFRSGNDHESMLTREKPGYDGAEPSGNSVQLLNLLRLHEFTTDDTYRQRAEKTLRAFSTPLQQSPAALSEMLLAIDFRVDTPKEIIIVSADTPSAAEPFLAKFRTTFLPNRILSVVVENDQFDRHASLIPLIEGKFARDGRTTAYVCENRICDLPTTDPSVFAAQLQATRTP</sequence>
<keyword evidence="1" id="KW-0472">Membrane</keyword>
<dbReference type="PANTHER" id="PTHR42899">
    <property type="entry name" value="SPERMATOGENESIS-ASSOCIATED PROTEIN 20"/>
    <property type="match status" value="1"/>
</dbReference>
<gene>
    <name evidence="3" type="ORF">METZ01_LOCUS130434</name>
</gene>
<dbReference type="Gene3D" id="3.40.30.10">
    <property type="entry name" value="Glutaredoxin"/>
    <property type="match status" value="1"/>
</dbReference>
<proteinExistence type="predicted"/>
<dbReference type="InterPro" id="IPR004879">
    <property type="entry name" value="Ssp411-like_TRX"/>
</dbReference>